<dbReference type="GeneID" id="28853815"/>
<proteinExistence type="predicted"/>
<sequence length="154" mass="17355">MRSIRDTFSLLPRSSPRFPVLDLDPRSLLTPYQQGKVRFHIPGRPSVDVAAGEMVTVPVRLPHKFSNPFDEEAVFINTATPGFFVRYFEHLENLIGDGKVLTPEINAEALKRFATIPLPPEDVKRLEETGMAGEKKLKAENEIKECVNRSPLTL</sequence>
<name>A0A179FWC1_METCM</name>
<evidence type="ECO:0000313" key="2">
    <source>
        <dbReference type="Proteomes" id="UP000078397"/>
    </source>
</evidence>
<accession>A0A179FWC1</accession>
<dbReference type="AlphaFoldDB" id="A0A179FWC1"/>
<dbReference type="CDD" id="cd02208">
    <property type="entry name" value="cupin_RmlC-like"/>
    <property type="match status" value="1"/>
</dbReference>
<dbReference type="Gene3D" id="2.60.120.10">
    <property type="entry name" value="Jelly Rolls"/>
    <property type="match status" value="1"/>
</dbReference>
<dbReference type="PANTHER" id="PTHR36440:SF1">
    <property type="entry name" value="PUTATIVE (AFU_ORTHOLOGUE AFUA_8G07350)-RELATED"/>
    <property type="match status" value="1"/>
</dbReference>
<dbReference type="InterPro" id="IPR053146">
    <property type="entry name" value="QDO-like"/>
</dbReference>
<dbReference type="EMBL" id="LSBJ02000002">
    <property type="protein sequence ID" value="OAQ69667.1"/>
    <property type="molecule type" value="Genomic_DNA"/>
</dbReference>
<dbReference type="InterPro" id="IPR011051">
    <property type="entry name" value="RmlC_Cupin_sf"/>
</dbReference>
<dbReference type="STRING" id="1380566.A0A179FWC1"/>
<evidence type="ECO:0000313" key="1">
    <source>
        <dbReference type="EMBL" id="OAQ69667.1"/>
    </source>
</evidence>
<gene>
    <name evidence="1" type="ORF">VFPPC_11719</name>
</gene>
<protein>
    <submittedName>
        <fullName evidence="1">AraC-like regulator</fullName>
    </submittedName>
</protein>
<dbReference type="KEGG" id="pchm:VFPPC_11719"/>
<dbReference type="Proteomes" id="UP000078397">
    <property type="component" value="Unassembled WGS sequence"/>
</dbReference>
<organism evidence="1 2">
    <name type="scientific">Pochonia chlamydosporia 170</name>
    <dbReference type="NCBI Taxonomy" id="1380566"/>
    <lineage>
        <taxon>Eukaryota</taxon>
        <taxon>Fungi</taxon>
        <taxon>Dikarya</taxon>
        <taxon>Ascomycota</taxon>
        <taxon>Pezizomycotina</taxon>
        <taxon>Sordariomycetes</taxon>
        <taxon>Hypocreomycetidae</taxon>
        <taxon>Hypocreales</taxon>
        <taxon>Clavicipitaceae</taxon>
        <taxon>Pochonia</taxon>
    </lineage>
</organism>
<dbReference type="InterPro" id="IPR014710">
    <property type="entry name" value="RmlC-like_jellyroll"/>
</dbReference>
<keyword evidence="2" id="KW-1185">Reference proteome</keyword>
<dbReference type="RefSeq" id="XP_018146204.1">
    <property type="nucleotide sequence ID" value="XM_018289821.1"/>
</dbReference>
<dbReference type="OrthoDB" id="4124983at2759"/>
<comment type="caution">
    <text evidence="1">The sequence shown here is derived from an EMBL/GenBank/DDBJ whole genome shotgun (WGS) entry which is preliminary data.</text>
</comment>
<dbReference type="PANTHER" id="PTHR36440">
    <property type="entry name" value="PUTATIVE (AFU_ORTHOLOGUE AFUA_8G07350)-RELATED"/>
    <property type="match status" value="1"/>
</dbReference>
<dbReference type="SUPFAM" id="SSF51182">
    <property type="entry name" value="RmlC-like cupins"/>
    <property type="match status" value="1"/>
</dbReference>
<reference evidence="1 2" key="1">
    <citation type="journal article" date="2016" name="PLoS Pathog.">
        <title>Biosynthesis of antibiotic leucinostatins in bio-control fungus Purpureocillium lilacinum and their inhibition on phytophthora revealed by genome mining.</title>
        <authorList>
            <person name="Wang G."/>
            <person name="Liu Z."/>
            <person name="Lin R."/>
            <person name="Li E."/>
            <person name="Mao Z."/>
            <person name="Ling J."/>
            <person name="Yang Y."/>
            <person name="Yin W.B."/>
            <person name="Xie B."/>
        </authorList>
    </citation>
    <scope>NUCLEOTIDE SEQUENCE [LARGE SCALE GENOMIC DNA]</scope>
    <source>
        <strain evidence="1">170</strain>
    </source>
</reference>